<comment type="caution">
    <text evidence="1">The sequence shown here is derived from an EMBL/GenBank/DDBJ whole genome shotgun (WGS) entry which is preliminary data.</text>
</comment>
<dbReference type="EMBL" id="LXQA011387488">
    <property type="protein sequence ID" value="MCI95463.1"/>
    <property type="molecule type" value="Genomic_DNA"/>
</dbReference>
<protein>
    <submittedName>
        <fullName evidence="1">Uncharacterized protein</fullName>
    </submittedName>
</protein>
<accession>A0A392W6R4</accession>
<proteinExistence type="predicted"/>
<reference evidence="1 2" key="1">
    <citation type="journal article" date="2018" name="Front. Plant Sci.">
        <title>Red Clover (Trifolium pratense) and Zigzag Clover (T. medium) - A Picture of Genomic Similarities and Differences.</title>
        <authorList>
            <person name="Dluhosova J."/>
            <person name="Istvanek J."/>
            <person name="Nedelnik J."/>
            <person name="Repkova J."/>
        </authorList>
    </citation>
    <scope>NUCLEOTIDE SEQUENCE [LARGE SCALE GENOMIC DNA]</scope>
    <source>
        <strain evidence="2">cv. 10/8</strain>
        <tissue evidence="1">Leaf</tissue>
    </source>
</reference>
<sequence length="51" mass="5943">MVLEKSPKAWNWSLGRAVEAKMLLEISPGVRFWRLGRDFVVVPVLRDRDFA</sequence>
<keyword evidence="2" id="KW-1185">Reference proteome</keyword>
<dbReference type="Proteomes" id="UP000265520">
    <property type="component" value="Unassembled WGS sequence"/>
</dbReference>
<organism evidence="1 2">
    <name type="scientific">Trifolium medium</name>
    <dbReference type="NCBI Taxonomy" id="97028"/>
    <lineage>
        <taxon>Eukaryota</taxon>
        <taxon>Viridiplantae</taxon>
        <taxon>Streptophyta</taxon>
        <taxon>Embryophyta</taxon>
        <taxon>Tracheophyta</taxon>
        <taxon>Spermatophyta</taxon>
        <taxon>Magnoliopsida</taxon>
        <taxon>eudicotyledons</taxon>
        <taxon>Gunneridae</taxon>
        <taxon>Pentapetalae</taxon>
        <taxon>rosids</taxon>
        <taxon>fabids</taxon>
        <taxon>Fabales</taxon>
        <taxon>Fabaceae</taxon>
        <taxon>Papilionoideae</taxon>
        <taxon>50 kb inversion clade</taxon>
        <taxon>NPAAA clade</taxon>
        <taxon>Hologalegina</taxon>
        <taxon>IRL clade</taxon>
        <taxon>Trifolieae</taxon>
        <taxon>Trifolium</taxon>
    </lineage>
</organism>
<evidence type="ECO:0000313" key="2">
    <source>
        <dbReference type="Proteomes" id="UP000265520"/>
    </source>
</evidence>
<dbReference type="AlphaFoldDB" id="A0A392W6R4"/>
<name>A0A392W6R4_9FABA</name>
<evidence type="ECO:0000313" key="1">
    <source>
        <dbReference type="EMBL" id="MCI95463.1"/>
    </source>
</evidence>